<dbReference type="Gene3D" id="1.10.238.10">
    <property type="entry name" value="EF-hand"/>
    <property type="match status" value="2"/>
</dbReference>
<dbReference type="SUPFAM" id="SSF47473">
    <property type="entry name" value="EF-hand"/>
    <property type="match status" value="1"/>
</dbReference>
<dbReference type="AlphaFoldDB" id="H8X4Z2"/>
<evidence type="ECO:0000256" key="1">
    <source>
        <dbReference type="ARBA" id="ARBA00022723"/>
    </source>
</evidence>
<accession>H8X4Z2</accession>
<dbReference type="GO" id="GO:0005509">
    <property type="term" value="F:calcium ion binding"/>
    <property type="evidence" value="ECO:0007669"/>
    <property type="project" value="InterPro"/>
</dbReference>
<dbReference type="InterPro" id="IPR018247">
    <property type="entry name" value="EF_Hand_1_Ca_BS"/>
</dbReference>
<evidence type="ECO:0000256" key="3">
    <source>
        <dbReference type="ARBA" id="ARBA00022837"/>
    </source>
</evidence>
<feature type="domain" description="EF-hand" evidence="5">
    <location>
        <begin position="55"/>
        <end position="90"/>
    </location>
</feature>
<dbReference type="KEGG" id="cot:CORT_0D02370"/>
<dbReference type="GeneID" id="14540553"/>
<dbReference type="PANTHER" id="PTHR23048:SF48">
    <property type="entry name" value="CENTRIN 3"/>
    <property type="match status" value="1"/>
</dbReference>
<name>H8X4Z2_CANO9</name>
<gene>
    <name evidence="6" type="ORF">CORT_0D02370</name>
</gene>
<feature type="domain" description="EF-hand" evidence="5">
    <location>
        <begin position="128"/>
        <end position="163"/>
    </location>
</feature>
<dbReference type="PROSITE" id="PS50222">
    <property type="entry name" value="EF_HAND_2"/>
    <property type="match status" value="3"/>
</dbReference>
<dbReference type="GO" id="GO:0016460">
    <property type="term" value="C:myosin II complex"/>
    <property type="evidence" value="ECO:0007669"/>
    <property type="project" value="TreeGrafter"/>
</dbReference>
<keyword evidence="1" id="KW-0479">Metal-binding</keyword>
<protein>
    <submittedName>
        <fullName evidence="6">Cdc31 protein</fullName>
    </submittedName>
</protein>
<dbReference type="PROSITE" id="PS00018">
    <property type="entry name" value="EF_HAND_1"/>
    <property type="match status" value="1"/>
</dbReference>
<dbReference type="EMBL" id="HE681722">
    <property type="protein sequence ID" value="CCG23085.1"/>
    <property type="molecule type" value="Genomic_DNA"/>
</dbReference>
<dbReference type="Proteomes" id="UP000005018">
    <property type="component" value="Chromosome 4"/>
</dbReference>
<evidence type="ECO:0000256" key="2">
    <source>
        <dbReference type="ARBA" id="ARBA00022737"/>
    </source>
</evidence>
<dbReference type="InterPro" id="IPR002048">
    <property type="entry name" value="EF_hand_dom"/>
</dbReference>
<organism evidence="6 7">
    <name type="scientific">Candida orthopsilosis (strain 90-125)</name>
    <name type="common">Yeast</name>
    <dbReference type="NCBI Taxonomy" id="1136231"/>
    <lineage>
        <taxon>Eukaryota</taxon>
        <taxon>Fungi</taxon>
        <taxon>Dikarya</taxon>
        <taxon>Ascomycota</taxon>
        <taxon>Saccharomycotina</taxon>
        <taxon>Pichiomycetes</taxon>
        <taxon>Debaryomycetaceae</taxon>
        <taxon>Candida/Lodderomyces clade</taxon>
        <taxon>Candida</taxon>
    </lineage>
</organism>
<dbReference type="PANTHER" id="PTHR23048">
    <property type="entry name" value="MYOSIN LIGHT CHAIN 1, 3"/>
    <property type="match status" value="1"/>
</dbReference>
<evidence type="ECO:0000256" key="4">
    <source>
        <dbReference type="SAM" id="MobiDB-lite"/>
    </source>
</evidence>
<dbReference type="InterPro" id="IPR050230">
    <property type="entry name" value="CALM/Myosin/TropC-like"/>
</dbReference>
<feature type="domain" description="EF-hand" evidence="5">
    <location>
        <begin position="164"/>
        <end position="195"/>
    </location>
</feature>
<feature type="compositionally biased region" description="Low complexity" evidence="4">
    <location>
        <begin position="9"/>
        <end position="23"/>
    </location>
</feature>
<dbReference type="RefSeq" id="XP_003869221.1">
    <property type="nucleotide sequence ID" value="XM_003869172.1"/>
</dbReference>
<reference evidence="6 7" key="1">
    <citation type="journal article" date="2012" name="PLoS ONE">
        <title>Sequence and analysis of the genome of the pathogenic yeast Candida orthopsilosis.</title>
        <authorList>
            <person name="Riccombeni A."/>
            <person name="Vidanes G."/>
            <person name="Proux-Wera E."/>
            <person name="Wolfe K.H."/>
            <person name="Butler G."/>
        </authorList>
    </citation>
    <scope>NUCLEOTIDE SEQUENCE [LARGE SCALE GENOMIC DNA]</scope>
    <source>
        <strain evidence="6 7">Co 90-125</strain>
    </source>
</reference>
<dbReference type="FunFam" id="1.10.238.10:FF:000001">
    <property type="entry name" value="Calmodulin 1"/>
    <property type="match status" value="1"/>
</dbReference>
<sequence length="195" mass="22536">MFNRSDRISSLGNNANSSNPNHNTGSVLTPPKRGMHSSINNNNSNINLKQELLEEQKLEIREAFQLFDMNGDGCLDYHETKVAFKALGFELSKRQVLDIIREYDTDENYLITYDNFYKTVGEMILKRDPLDEIRRAFKLFDIDGTGKISVRNLRKISKDLGENLSDEELQAMIDEFDLDEDGEINEEEFIRICTE</sequence>
<dbReference type="InterPro" id="IPR011992">
    <property type="entry name" value="EF-hand-dom_pair"/>
</dbReference>
<dbReference type="eggNOG" id="KOG0028">
    <property type="taxonomic scope" value="Eukaryota"/>
</dbReference>
<dbReference type="OrthoDB" id="343296at2759"/>
<keyword evidence="3" id="KW-0106">Calcium</keyword>
<feature type="region of interest" description="Disordered" evidence="4">
    <location>
        <begin position="1"/>
        <end position="41"/>
    </location>
</feature>
<keyword evidence="7" id="KW-1185">Reference proteome</keyword>
<dbReference type="CDD" id="cd00051">
    <property type="entry name" value="EFh"/>
    <property type="match status" value="1"/>
</dbReference>
<evidence type="ECO:0000313" key="6">
    <source>
        <dbReference type="EMBL" id="CCG23085.1"/>
    </source>
</evidence>
<dbReference type="Pfam" id="PF13499">
    <property type="entry name" value="EF-hand_7"/>
    <property type="match status" value="2"/>
</dbReference>
<proteinExistence type="predicted"/>
<dbReference type="HOGENOM" id="CLU_061288_18_1_1"/>
<dbReference type="SMART" id="SM00054">
    <property type="entry name" value="EFh"/>
    <property type="match status" value="4"/>
</dbReference>
<evidence type="ECO:0000313" key="7">
    <source>
        <dbReference type="Proteomes" id="UP000005018"/>
    </source>
</evidence>
<evidence type="ECO:0000259" key="5">
    <source>
        <dbReference type="PROSITE" id="PS50222"/>
    </source>
</evidence>
<keyword evidence="2" id="KW-0677">Repeat</keyword>